<reference evidence="2 3" key="1">
    <citation type="submission" date="2015-11" db="EMBL/GenBank/DDBJ databases">
        <title>Draft genome sequences of new species of the genus Lactobacillus isolated from orchardgrass silage.</title>
        <authorList>
            <person name="Tohno M."/>
            <person name="Tanizawa Y."/>
            <person name="Arita M."/>
        </authorList>
    </citation>
    <scope>NUCLEOTIDE SEQUENCE [LARGE SCALE GENOMIC DNA]</scope>
    <source>
        <strain evidence="2 3">IWT126</strain>
    </source>
</reference>
<keyword evidence="1" id="KW-0812">Transmembrane</keyword>
<feature type="transmembrane region" description="Helical" evidence="1">
    <location>
        <begin position="21"/>
        <end position="45"/>
    </location>
</feature>
<keyword evidence="3" id="KW-1185">Reference proteome</keyword>
<name>A0A1Z5IJM0_9LACO</name>
<dbReference type="AlphaFoldDB" id="A0A1Z5IJM0"/>
<proteinExistence type="predicted"/>
<evidence type="ECO:0000313" key="3">
    <source>
        <dbReference type="Proteomes" id="UP000198402"/>
    </source>
</evidence>
<sequence>MKSGANMQKKQKSTFQKITMVLVWIMIIATLGSLVASALQAIGVFG</sequence>
<protein>
    <recommendedName>
        <fullName evidence="4">DUF4044 domain-containing protein</fullName>
    </recommendedName>
</protein>
<keyword evidence="1" id="KW-0472">Membrane</keyword>
<accession>A0A1Z5IJM0</accession>
<keyword evidence="1" id="KW-1133">Transmembrane helix</keyword>
<dbReference type="EMBL" id="BCMG01000010">
    <property type="protein sequence ID" value="GAX01828.1"/>
    <property type="molecule type" value="Genomic_DNA"/>
</dbReference>
<evidence type="ECO:0000256" key="1">
    <source>
        <dbReference type="SAM" id="Phobius"/>
    </source>
</evidence>
<evidence type="ECO:0008006" key="4">
    <source>
        <dbReference type="Google" id="ProtNLM"/>
    </source>
</evidence>
<evidence type="ECO:0000313" key="2">
    <source>
        <dbReference type="EMBL" id="GAX01828.1"/>
    </source>
</evidence>
<gene>
    <name evidence="2" type="ORF">IWT126_01891</name>
</gene>
<organism evidence="2 3">
    <name type="scientific">Secundilactobacillus silagei JCM 19001</name>
    <dbReference type="NCBI Taxonomy" id="1302250"/>
    <lineage>
        <taxon>Bacteria</taxon>
        <taxon>Bacillati</taxon>
        <taxon>Bacillota</taxon>
        <taxon>Bacilli</taxon>
        <taxon>Lactobacillales</taxon>
        <taxon>Lactobacillaceae</taxon>
        <taxon>Secundilactobacillus</taxon>
    </lineage>
</organism>
<dbReference type="Proteomes" id="UP000198402">
    <property type="component" value="Unassembled WGS sequence"/>
</dbReference>
<dbReference type="Pfam" id="PF13253">
    <property type="entry name" value="DUF4044"/>
    <property type="match status" value="1"/>
</dbReference>
<dbReference type="InterPro" id="IPR025270">
    <property type="entry name" value="DUF4044"/>
</dbReference>
<comment type="caution">
    <text evidence="2">The sequence shown here is derived from an EMBL/GenBank/DDBJ whole genome shotgun (WGS) entry which is preliminary data.</text>
</comment>